<keyword evidence="3" id="KW-1185">Reference proteome</keyword>
<dbReference type="Pfam" id="PF00753">
    <property type="entry name" value="Lactamase_B"/>
    <property type="match status" value="1"/>
</dbReference>
<accession>A0ABZ1YVU7</accession>
<dbReference type="InterPro" id="IPR036866">
    <property type="entry name" value="RibonucZ/Hydroxyglut_hydro"/>
</dbReference>
<sequence>MTATEPPMVAGGPVVREIADRVYAYTHSRGGWCVSNAGVLAGPGGAVVIDTLATEGRTRALVEFVDGLDIGPARTIVNTHHHGDHNFGNHLFGPTAVVIGHDRIRPEMIETGLALTELWPQVQWGDVRVTLPSITFSGRVTLHIGERRVELFHLGPAAHTTNDVVAWLPEEKVLFAGDLVMSGAAPFCLMGSVSGTINAISRLAELGAETVVSGHGPVTGPEIFEQTLRYLRWVQELAAEGRSLGLTPLAIALEADHGEFADLVDEERIVGNLYRADAEWAGGPIGEPLDVLSIFGEMIVYNHGQVPTCLA</sequence>
<dbReference type="PANTHER" id="PTHR42951">
    <property type="entry name" value="METALLO-BETA-LACTAMASE DOMAIN-CONTAINING"/>
    <property type="match status" value="1"/>
</dbReference>
<dbReference type="CDD" id="cd16282">
    <property type="entry name" value="metallo-hydrolase-like_MBL-fold"/>
    <property type="match status" value="1"/>
</dbReference>
<evidence type="ECO:0000313" key="2">
    <source>
        <dbReference type="EMBL" id="WUV47263.1"/>
    </source>
</evidence>
<evidence type="ECO:0000313" key="3">
    <source>
        <dbReference type="Proteomes" id="UP001432062"/>
    </source>
</evidence>
<organism evidence="2 3">
    <name type="scientific">Nocardia vinacea</name>
    <dbReference type="NCBI Taxonomy" id="96468"/>
    <lineage>
        <taxon>Bacteria</taxon>
        <taxon>Bacillati</taxon>
        <taxon>Actinomycetota</taxon>
        <taxon>Actinomycetes</taxon>
        <taxon>Mycobacteriales</taxon>
        <taxon>Nocardiaceae</taxon>
        <taxon>Nocardia</taxon>
    </lineage>
</organism>
<dbReference type="Gene3D" id="3.60.15.10">
    <property type="entry name" value="Ribonuclease Z/Hydroxyacylglutathione hydrolase-like"/>
    <property type="match status" value="1"/>
</dbReference>
<dbReference type="RefSeq" id="WP_327100198.1">
    <property type="nucleotide sequence ID" value="NZ_CP109149.1"/>
</dbReference>
<gene>
    <name evidence="2" type="ORF">OG563_03185</name>
</gene>
<reference evidence="2" key="1">
    <citation type="submission" date="2022-10" db="EMBL/GenBank/DDBJ databases">
        <title>The complete genomes of actinobacterial strains from the NBC collection.</title>
        <authorList>
            <person name="Joergensen T.S."/>
            <person name="Alvarez Arevalo M."/>
            <person name="Sterndorff E.B."/>
            <person name="Faurdal D."/>
            <person name="Vuksanovic O."/>
            <person name="Mourched A.-S."/>
            <person name="Charusanti P."/>
            <person name="Shaw S."/>
            <person name="Blin K."/>
            <person name="Weber T."/>
        </authorList>
    </citation>
    <scope>NUCLEOTIDE SEQUENCE</scope>
    <source>
        <strain evidence="2">NBC_01482</strain>
    </source>
</reference>
<dbReference type="SMART" id="SM00849">
    <property type="entry name" value="Lactamase_B"/>
    <property type="match status" value="1"/>
</dbReference>
<feature type="domain" description="Metallo-beta-lactamase" evidence="1">
    <location>
        <begin position="34"/>
        <end position="215"/>
    </location>
</feature>
<dbReference type="InterPro" id="IPR050855">
    <property type="entry name" value="NDM-1-like"/>
</dbReference>
<proteinExistence type="predicted"/>
<protein>
    <submittedName>
        <fullName evidence="2">MBL fold metallo-hydrolase</fullName>
    </submittedName>
</protein>
<dbReference type="Proteomes" id="UP001432062">
    <property type="component" value="Chromosome"/>
</dbReference>
<dbReference type="PANTHER" id="PTHR42951:SF4">
    <property type="entry name" value="ACYL-COENZYME A THIOESTERASE MBLAC2"/>
    <property type="match status" value="1"/>
</dbReference>
<evidence type="ECO:0000259" key="1">
    <source>
        <dbReference type="SMART" id="SM00849"/>
    </source>
</evidence>
<dbReference type="SUPFAM" id="SSF56281">
    <property type="entry name" value="Metallo-hydrolase/oxidoreductase"/>
    <property type="match status" value="1"/>
</dbReference>
<dbReference type="InterPro" id="IPR001279">
    <property type="entry name" value="Metallo-B-lactamas"/>
</dbReference>
<dbReference type="EMBL" id="CP109441">
    <property type="protein sequence ID" value="WUV47263.1"/>
    <property type="molecule type" value="Genomic_DNA"/>
</dbReference>
<name>A0ABZ1YVU7_9NOCA</name>